<sequence length="445" mass="51340">MGNQPSLLIPHSFSLKRLEMEGCQLPLLLLLVVNVDVLQGQVEENCREMYSVNGNATKPACKQGEVCIELDVKNFTVYVEDHNDYEPPFDYMSIVSKYEGGQFYTYDGVQRKTGKRFNAPPLIWSSRHQIPSSHDPQFFAQLFSESVEIVSMGKRIARQRHNDVYRIQTLLDSPLTVDEVKRAFVYKEYMFISPTKAVDFRVLYEKRGPFEDDINRPGLLLERNVGLIDPADIPNEHIDVNFLTLILNQCFKRDKYCSLDIKTESLDLQDYPVAFTNDDLVLESFWFQRHCEMSPMYRIRHKKTAPNVIFDFPDVESIVTHGTTLSWVFYHLYGGSTRIPYRRRGILPIIQPNDPFYDFVKRYTTPAPTTKPRPPPTTTTLKPVQAGSAPNIIEIEEDSVEFEGNIVGVIEPPISKNVPAISRLPFIYYMLGYITVHLKTHNMYM</sequence>
<evidence type="ECO:0000313" key="1">
    <source>
        <dbReference type="Proteomes" id="UP000095284"/>
    </source>
</evidence>
<name>A0A1I7S1R1_BURXY</name>
<organism evidence="1 2">
    <name type="scientific">Bursaphelenchus xylophilus</name>
    <name type="common">Pinewood nematode worm</name>
    <name type="synonym">Aphelenchoides xylophilus</name>
    <dbReference type="NCBI Taxonomy" id="6326"/>
    <lineage>
        <taxon>Eukaryota</taxon>
        <taxon>Metazoa</taxon>
        <taxon>Ecdysozoa</taxon>
        <taxon>Nematoda</taxon>
        <taxon>Chromadorea</taxon>
        <taxon>Rhabditida</taxon>
        <taxon>Tylenchina</taxon>
        <taxon>Tylenchomorpha</taxon>
        <taxon>Aphelenchoidea</taxon>
        <taxon>Aphelenchoididae</taxon>
        <taxon>Bursaphelenchus</taxon>
    </lineage>
</organism>
<dbReference type="WBParaSite" id="BXY_0693900.1">
    <property type="protein sequence ID" value="BXY_0693900.1"/>
    <property type="gene ID" value="BXY_0693900"/>
</dbReference>
<accession>A0A1I7S1R1</accession>
<dbReference type="AlphaFoldDB" id="A0A1I7S1R1"/>
<evidence type="ECO:0000313" key="2">
    <source>
        <dbReference type="WBParaSite" id="BXY_0693900.1"/>
    </source>
</evidence>
<reference evidence="2" key="1">
    <citation type="submission" date="2016-11" db="UniProtKB">
        <authorList>
            <consortium name="WormBaseParasite"/>
        </authorList>
    </citation>
    <scope>IDENTIFICATION</scope>
</reference>
<proteinExistence type="predicted"/>
<protein>
    <submittedName>
        <fullName evidence="2">Uncharacterized protein</fullName>
    </submittedName>
</protein>
<dbReference type="Proteomes" id="UP000095284">
    <property type="component" value="Unplaced"/>
</dbReference>